<reference evidence="14" key="1">
    <citation type="journal article" date="2014" name="Genome Biol. Evol.">
        <title>Pangenome evidence for extensive interdomain horizontal transfer affecting lineage core and shell genes in uncultured planktonic thaumarchaeota and euryarchaeota.</title>
        <authorList>
            <person name="Deschamps P."/>
            <person name="Zivanovic Y."/>
            <person name="Moreira D."/>
            <person name="Rodriguez-Valera F."/>
            <person name="Lopez-Garcia P."/>
        </authorList>
    </citation>
    <scope>NUCLEOTIDE SEQUENCE</scope>
</reference>
<keyword evidence="5 11" id="KW-0547">Nucleotide-binding</keyword>
<feature type="binding site" evidence="11">
    <location>
        <position position="88"/>
    </location>
    <ligand>
        <name>ATP</name>
        <dbReference type="ChEBI" id="CHEBI:30616"/>
    </ligand>
</feature>
<dbReference type="GO" id="GO:0044210">
    <property type="term" value="P:'de novo' CTP biosynthetic process"/>
    <property type="evidence" value="ECO:0007669"/>
    <property type="project" value="UniProtKB-UniRule"/>
</dbReference>
<comment type="miscellaneous">
    <text evidence="11">CTPSs have evolved a hybrid strategy for distinguishing between UTP and CTP. The overlapping regions of the product feedback inhibitory and substrate sites recognize a common feature in both compounds, the triphosphate moiety. To differentiate isosteric substrate and product pyrimidine rings, an additional pocket far from the expected kinase/ligase catalytic site, specifically recognizes the cytosine and ribose portions of the product inhibitor.</text>
</comment>
<comment type="activity regulation">
    <text evidence="11">Allosterically activated by GTP, when glutamine is the substrate; GTP has no effect on the reaction when ammonia is the substrate. The allosteric effector GTP functions by stabilizing the protein conformation that binds the tetrahedral intermediate(s) formed during glutamine hydrolysis. Inhibited by the product CTP, via allosteric rather than competitive inhibition.</text>
</comment>
<feature type="binding site" evidence="11">
    <location>
        <position position="259"/>
    </location>
    <ligand>
        <name>ATP</name>
        <dbReference type="ChEBI" id="CHEBI:30616"/>
    </ligand>
</feature>
<feature type="binding site" evidence="11">
    <location>
        <position position="478"/>
    </location>
    <ligand>
        <name>L-glutamine</name>
        <dbReference type="ChEBI" id="CHEBI:58359"/>
    </ligand>
</feature>
<dbReference type="GO" id="GO:0097268">
    <property type="term" value="C:cytoophidium"/>
    <property type="evidence" value="ECO:0007669"/>
    <property type="project" value="UniProtKB-ARBA"/>
</dbReference>
<comment type="catalytic activity">
    <reaction evidence="11">
        <text>UTP + NH4(+) + ATP = CTP + ADP + phosphate + 2 H(+)</text>
        <dbReference type="Rhea" id="RHEA:16597"/>
        <dbReference type="ChEBI" id="CHEBI:15378"/>
        <dbReference type="ChEBI" id="CHEBI:28938"/>
        <dbReference type="ChEBI" id="CHEBI:30616"/>
        <dbReference type="ChEBI" id="CHEBI:37563"/>
        <dbReference type="ChEBI" id="CHEBI:43474"/>
        <dbReference type="ChEBI" id="CHEBI:46398"/>
        <dbReference type="ChEBI" id="CHEBI:456216"/>
    </reaction>
</comment>
<dbReference type="Gene3D" id="3.40.50.880">
    <property type="match status" value="1"/>
</dbReference>
<evidence type="ECO:0000259" key="12">
    <source>
        <dbReference type="Pfam" id="PF00117"/>
    </source>
</evidence>
<dbReference type="Pfam" id="PF00117">
    <property type="entry name" value="GATase"/>
    <property type="match status" value="1"/>
</dbReference>
<feature type="binding site" evidence="11">
    <location>
        <position position="158"/>
    </location>
    <ligand>
        <name>Mg(2+)</name>
        <dbReference type="ChEBI" id="CHEBI:18420"/>
    </ligand>
</feature>
<feature type="binding site" evidence="11">
    <location>
        <begin position="31"/>
        <end position="36"/>
    </location>
    <ligand>
        <name>ATP</name>
        <dbReference type="ChEBI" id="CHEBI:30616"/>
    </ligand>
</feature>
<feature type="binding site" evidence="11">
    <location>
        <position position="88"/>
    </location>
    <ligand>
        <name>Mg(2+)</name>
        <dbReference type="ChEBI" id="CHEBI:18420"/>
    </ligand>
</feature>
<dbReference type="FunFam" id="3.40.50.300:FF:000009">
    <property type="entry name" value="CTP synthase"/>
    <property type="match status" value="1"/>
</dbReference>
<dbReference type="InterPro" id="IPR033828">
    <property type="entry name" value="GATase1_CTP_Synthase"/>
</dbReference>
<evidence type="ECO:0000256" key="4">
    <source>
        <dbReference type="ARBA" id="ARBA00022723"/>
    </source>
</evidence>
<comment type="pathway">
    <text evidence="1 11">Pyrimidine metabolism; CTP biosynthesis via de novo pathway; CTP from UDP: step 2/2.</text>
</comment>
<dbReference type="InterPro" id="IPR017926">
    <property type="entry name" value="GATASE"/>
</dbReference>
<gene>
    <name evidence="11 14" type="primary">pyrG</name>
</gene>
<keyword evidence="6 11" id="KW-0067">ATP-binding</keyword>
<dbReference type="UniPathway" id="UPA00159">
    <property type="reaction ID" value="UER00277"/>
</dbReference>
<feature type="binding site" evidence="11">
    <location>
        <position position="241"/>
    </location>
    <ligand>
        <name>UTP</name>
        <dbReference type="ChEBI" id="CHEBI:46398"/>
    </ligand>
</feature>
<feature type="binding site" evidence="11">
    <location>
        <position position="371"/>
    </location>
    <ligand>
        <name>L-glutamine</name>
        <dbReference type="ChEBI" id="CHEBI:58359"/>
    </ligand>
</feature>
<keyword evidence="8 11" id="KW-0315">Glutamine amidotransferase</keyword>
<organism evidence="14">
    <name type="scientific">uncultured marine group II/III euryarchaeote KM3_147_B09</name>
    <dbReference type="NCBI Taxonomy" id="1457882"/>
    <lineage>
        <taxon>Archaea</taxon>
        <taxon>Methanobacteriati</taxon>
        <taxon>Methanobacteriota</taxon>
        <taxon>environmental samples</taxon>
    </lineage>
</organism>
<dbReference type="InterPro" id="IPR029062">
    <property type="entry name" value="Class_I_gatase-like"/>
</dbReference>
<dbReference type="HAMAP" id="MF_01227">
    <property type="entry name" value="PyrG"/>
    <property type="match status" value="1"/>
</dbReference>
<feature type="binding site" evidence="11">
    <location>
        <position position="30"/>
    </location>
    <ligand>
        <name>UTP</name>
        <dbReference type="ChEBI" id="CHEBI:46398"/>
    </ligand>
</feature>
<feature type="binding site" evidence="11">
    <location>
        <position position="71"/>
    </location>
    <ligand>
        <name>L-glutamine</name>
        <dbReference type="ChEBI" id="CHEBI:58359"/>
    </ligand>
</feature>
<dbReference type="GO" id="GO:0003883">
    <property type="term" value="F:CTP synthase activity"/>
    <property type="evidence" value="ECO:0007669"/>
    <property type="project" value="UniProtKB-UniRule"/>
</dbReference>
<comment type="function">
    <text evidence="11">Catalyzes the ATP-dependent amination of UTP to CTP with either L-glutamine or ammonia as the source of nitrogen. Regulates intracellular CTP levels through interactions with the four ribonucleotide triphosphates.</text>
</comment>
<dbReference type="NCBIfam" id="TIGR00337">
    <property type="entry name" value="PyrG"/>
    <property type="match status" value="1"/>
</dbReference>
<comment type="catalytic activity">
    <reaction evidence="10 11">
        <text>UTP + L-glutamine + ATP + H2O = CTP + L-glutamate + ADP + phosphate + 2 H(+)</text>
        <dbReference type="Rhea" id="RHEA:26426"/>
        <dbReference type="ChEBI" id="CHEBI:15377"/>
        <dbReference type="ChEBI" id="CHEBI:15378"/>
        <dbReference type="ChEBI" id="CHEBI:29985"/>
        <dbReference type="ChEBI" id="CHEBI:30616"/>
        <dbReference type="ChEBI" id="CHEBI:37563"/>
        <dbReference type="ChEBI" id="CHEBI:43474"/>
        <dbReference type="ChEBI" id="CHEBI:46398"/>
        <dbReference type="ChEBI" id="CHEBI:58359"/>
        <dbReference type="ChEBI" id="CHEBI:456216"/>
        <dbReference type="EC" id="6.3.4.2"/>
    </reaction>
</comment>
<comment type="caution">
    <text evidence="11">Lacks conserved residue(s) required for the propagation of feature annotation.</text>
</comment>
<feature type="binding site" evidence="11">
    <location>
        <begin position="399"/>
        <end position="402"/>
    </location>
    <ligand>
        <name>L-glutamine</name>
        <dbReference type="ChEBI" id="CHEBI:58359"/>
    </ligand>
</feature>
<sequence length="551" mass="60548">MNHRPYRVLLTCISPLSQVKYIIVTGGVLSGLGKGVTSSSAGLLLQCAGYKVTAVKIDPYLNVDAGTMNPYEHGEVFVMTDGAEVDLDLGNYERFLKCNLTSDHNITTGKVFKKVIEKERRGDYLGQTVQIIPHIVREIVDGIKNAAKNAKADVCVIELGGTVGDIESMPFMEAARLLGREEGRNNVMFIHTTLVPVVGSVGEQKTKPTQHSVKELQGLGIRPDVIVGRSDNTLDEDIASKIAFFADIPREAVISAPDAKTIYEVPLIFLEQKFPELIEKRLGLKTKKPDVKKWKDFVNRITNGGEEVEVAIIGKYTALKDSYISHEETLRYAGAVLGCKVKIRWIEAPDLEDSGSTDSLEGVDGVIVPGGFGKRGSEGKIMAAGWARKNEIPYLGVCFGFQLATVEFARNVLGLKGANSSELDPDGKHSVIDILPEQEGVKDMGATMRLGDHEVKVALGIAKELYGSSVIFERHRHRYEINPNYIEQIESKGMKYTGRDTSGRRMEILELEGHPYFVASQFHPEFKSRPDAPSPLHLGLVKAALDRKKSG</sequence>
<feature type="binding site" evidence="11">
    <location>
        <position position="422"/>
    </location>
    <ligand>
        <name>L-glutamine</name>
        <dbReference type="ChEBI" id="CHEBI:58359"/>
    </ligand>
</feature>
<protein>
    <recommendedName>
        <fullName evidence="11">CTP synthase</fullName>
        <ecNumber evidence="11">6.3.4.2</ecNumber>
    </recommendedName>
    <alternativeName>
        <fullName evidence="11">Cytidine 5'-triphosphate synthase</fullName>
    </alternativeName>
    <alternativeName>
        <fullName evidence="11">Cytidine triphosphate synthetase</fullName>
        <shortName evidence="11">CTP synthetase</shortName>
        <shortName evidence="11">CTPS</shortName>
    </alternativeName>
    <alternativeName>
        <fullName evidence="11">UTP--ammonia ligase</fullName>
    </alternativeName>
</protein>
<dbReference type="InterPro" id="IPR004468">
    <property type="entry name" value="CTP_synthase"/>
</dbReference>
<evidence type="ECO:0000256" key="9">
    <source>
        <dbReference type="ARBA" id="ARBA00022975"/>
    </source>
</evidence>
<keyword evidence="4 11" id="KW-0479">Metal-binding</keyword>
<dbReference type="CDD" id="cd03113">
    <property type="entry name" value="CTPS_N"/>
    <property type="match status" value="1"/>
</dbReference>
<dbReference type="PANTHER" id="PTHR11550">
    <property type="entry name" value="CTP SYNTHASE"/>
    <property type="match status" value="1"/>
</dbReference>
<evidence type="ECO:0000256" key="6">
    <source>
        <dbReference type="ARBA" id="ARBA00022840"/>
    </source>
</evidence>
<evidence type="ECO:0000256" key="3">
    <source>
        <dbReference type="ARBA" id="ARBA00022598"/>
    </source>
</evidence>
<proteinExistence type="inferred from homology"/>
<feature type="active site" description="Nucleophile; for glutamine hydrolysis" evidence="11">
    <location>
        <position position="398"/>
    </location>
</feature>
<feature type="active site" evidence="11">
    <location>
        <position position="525"/>
    </location>
</feature>
<evidence type="ECO:0000256" key="7">
    <source>
        <dbReference type="ARBA" id="ARBA00022842"/>
    </source>
</evidence>
<evidence type="ECO:0000256" key="2">
    <source>
        <dbReference type="ARBA" id="ARBA00007533"/>
    </source>
</evidence>
<dbReference type="GO" id="GO:0019856">
    <property type="term" value="P:pyrimidine nucleobase biosynthetic process"/>
    <property type="evidence" value="ECO:0007669"/>
    <property type="project" value="TreeGrafter"/>
</dbReference>
<dbReference type="PROSITE" id="PS51273">
    <property type="entry name" value="GATASE_TYPE_1"/>
    <property type="match status" value="1"/>
</dbReference>
<evidence type="ECO:0000313" key="14">
    <source>
        <dbReference type="EMBL" id="AIF01432.1"/>
    </source>
</evidence>
<dbReference type="SUPFAM" id="SSF52317">
    <property type="entry name" value="Class I glutamine amidotransferase-like"/>
    <property type="match status" value="1"/>
</dbReference>
<evidence type="ECO:0000256" key="8">
    <source>
        <dbReference type="ARBA" id="ARBA00022962"/>
    </source>
</evidence>
<evidence type="ECO:0000256" key="5">
    <source>
        <dbReference type="ARBA" id="ARBA00022741"/>
    </source>
</evidence>
<dbReference type="EMBL" id="KF900620">
    <property type="protein sequence ID" value="AIF01432.1"/>
    <property type="molecule type" value="Genomic_DNA"/>
</dbReference>
<keyword evidence="3 11" id="KW-0436">Ligase</keyword>
<dbReference type="GO" id="GO:0005524">
    <property type="term" value="F:ATP binding"/>
    <property type="evidence" value="ECO:0007669"/>
    <property type="project" value="UniProtKB-KW"/>
</dbReference>
<feature type="binding site" evidence="11">
    <location>
        <position position="30"/>
    </location>
    <ligand>
        <name>CTP</name>
        <dbReference type="ChEBI" id="CHEBI:37563"/>
        <note>allosteric inhibitor</note>
    </ligand>
</feature>
<dbReference type="EC" id="6.3.4.2" evidence="11"/>
<feature type="region of interest" description="Amidoligase domain" evidence="11">
    <location>
        <begin position="1"/>
        <end position="284"/>
    </location>
</feature>
<feature type="binding site" evidence="11">
    <location>
        <begin position="165"/>
        <end position="167"/>
    </location>
    <ligand>
        <name>CTP</name>
        <dbReference type="ChEBI" id="CHEBI:37563"/>
        <note>allosteric inhibitor</note>
    </ligand>
</feature>
<feature type="binding site" evidence="11">
    <location>
        <begin position="205"/>
        <end position="210"/>
    </location>
    <ligand>
        <name>UTP</name>
        <dbReference type="ChEBI" id="CHEBI:46398"/>
    </ligand>
</feature>
<feature type="binding site" evidence="11">
    <location>
        <position position="241"/>
    </location>
    <ligand>
        <name>CTP</name>
        <dbReference type="ChEBI" id="CHEBI:37563"/>
        <note>allosteric inhibitor</note>
    </ligand>
</feature>
<dbReference type="Gene3D" id="3.40.50.300">
    <property type="entry name" value="P-loop containing nucleotide triphosphate hydrolases"/>
    <property type="match status" value="1"/>
</dbReference>
<dbReference type="AlphaFoldDB" id="A0A075GHP7"/>
<dbReference type="SUPFAM" id="SSF52540">
    <property type="entry name" value="P-loop containing nucleoside triphosphate hydrolases"/>
    <property type="match status" value="1"/>
</dbReference>
<evidence type="ECO:0000256" key="10">
    <source>
        <dbReference type="ARBA" id="ARBA00047781"/>
    </source>
</evidence>
<comment type="subunit">
    <text evidence="11">Homotetramer.</text>
</comment>
<feature type="domain" description="CTP synthase N-terminal" evidence="13">
    <location>
        <begin position="20"/>
        <end position="284"/>
    </location>
</feature>
<evidence type="ECO:0000256" key="1">
    <source>
        <dbReference type="ARBA" id="ARBA00005171"/>
    </source>
</evidence>
<dbReference type="Pfam" id="PF06418">
    <property type="entry name" value="CTP_synth_N"/>
    <property type="match status" value="1"/>
</dbReference>
<dbReference type="PANTHER" id="PTHR11550:SF0">
    <property type="entry name" value="CTP SYNTHASE-RELATED"/>
    <property type="match status" value="1"/>
</dbReference>
<dbReference type="FunFam" id="3.40.50.880:FF:000002">
    <property type="entry name" value="CTP synthase"/>
    <property type="match status" value="1"/>
</dbReference>
<dbReference type="InterPro" id="IPR027417">
    <property type="entry name" value="P-loop_NTPase"/>
</dbReference>
<dbReference type="InterPro" id="IPR017456">
    <property type="entry name" value="CTP_synthase_N"/>
</dbReference>
<evidence type="ECO:0000256" key="11">
    <source>
        <dbReference type="HAMAP-Rule" id="MF_01227"/>
    </source>
</evidence>
<name>A0A075GHP7_9EURY</name>
<dbReference type="CDD" id="cd01746">
    <property type="entry name" value="GATase1_CTP_Synthase"/>
    <property type="match status" value="1"/>
</dbReference>
<accession>A0A075GHP7</accession>
<evidence type="ECO:0000259" key="13">
    <source>
        <dbReference type="Pfam" id="PF06418"/>
    </source>
</evidence>
<keyword evidence="7 11" id="KW-0460">Magnesium</keyword>
<dbReference type="NCBIfam" id="NF003792">
    <property type="entry name" value="PRK05380.1"/>
    <property type="match status" value="1"/>
</dbReference>
<comment type="catalytic activity">
    <reaction evidence="11">
        <text>L-glutamine + H2O = L-glutamate + NH4(+)</text>
        <dbReference type="Rhea" id="RHEA:15889"/>
        <dbReference type="ChEBI" id="CHEBI:15377"/>
        <dbReference type="ChEBI" id="CHEBI:28938"/>
        <dbReference type="ChEBI" id="CHEBI:29985"/>
        <dbReference type="ChEBI" id="CHEBI:58359"/>
    </reaction>
</comment>
<dbReference type="GO" id="GO:0042802">
    <property type="term" value="F:identical protein binding"/>
    <property type="evidence" value="ECO:0007669"/>
    <property type="project" value="TreeGrafter"/>
</dbReference>
<comment type="similarity">
    <text evidence="2 11">Belongs to the CTP synthase family.</text>
</comment>
<keyword evidence="9 11" id="KW-0665">Pyrimidine biosynthesis</keyword>
<feature type="binding site" evidence="11">
    <location>
        <begin position="205"/>
        <end position="210"/>
    </location>
    <ligand>
        <name>CTP</name>
        <dbReference type="ChEBI" id="CHEBI:37563"/>
        <note>allosteric inhibitor</note>
    </ligand>
</feature>
<dbReference type="GO" id="GO:0004359">
    <property type="term" value="F:glutaminase activity"/>
    <property type="evidence" value="ECO:0007669"/>
    <property type="project" value="RHEA"/>
</dbReference>
<dbReference type="GO" id="GO:0046872">
    <property type="term" value="F:metal ion binding"/>
    <property type="evidence" value="ECO:0007669"/>
    <property type="project" value="UniProtKB-KW"/>
</dbReference>
<feature type="domain" description="Glutamine amidotransferase" evidence="12">
    <location>
        <begin position="319"/>
        <end position="542"/>
    </location>
</feature>
<feature type="active site" evidence="11">
    <location>
        <position position="523"/>
    </location>
</feature>